<feature type="transmembrane region" description="Helical" evidence="1">
    <location>
        <begin position="121"/>
        <end position="143"/>
    </location>
</feature>
<keyword evidence="1" id="KW-1133">Transmembrane helix</keyword>
<reference evidence="3 4" key="1">
    <citation type="journal article" date="2022" name="Allergy">
        <title>Genome assembly and annotation of Periplaneta americana reveal a comprehensive cockroach allergen profile.</title>
        <authorList>
            <person name="Wang L."/>
            <person name="Xiong Q."/>
            <person name="Saelim N."/>
            <person name="Wang L."/>
            <person name="Nong W."/>
            <person name="Wan A.T."/>
            <person name="Shi M."/>
            <person name="Liu X."/>
            <person name="Cao Q."/>
            <person name="Hui J.H.L."/>
            <person name="Sookrung N."/>
            <person name="Leung T.F."/>
            <person name="Tungtrongchitr A."/>
            <person name="Tsui S.K.W."/>
        </authorList>
    </citation>
    <scope>NUCLEOTIDE SEQUENCE [LARGE SCALE GENOMIC DNA]</scope>
    <source>
        <strain evidence="3">PWHHKU_190912</strain>
    </source>
</reference>
<dbReference type="EMBL" id="JAJSOF020000038">
    <property type="protein sequence ID" value="KAJ4427826.1"/>
    <property type="molecule type" value="Genomic_DNA"/>
</dbReference>
<dbReference type="Proteomes" id="UP001148838">
    <property type="component" value="Unassembled WGS sequence"/>
</dbReference>
<keyword evidence="1" id="KW-0472">Membrane</keyword>
<keyword evidence="4" id="KW-1185">Reference proteome</keyword>
<gene>
    <name evidence="3" type="ORF">ANN_25600</name>
</gene>
<feature type="domain" description="ACB" evidence="2">
    <location>
        <begin position="1"/>
        <end position="17"/>
    </location>
</feature>
<accession>A0ABQ8S1E7</accession>
<protein>
    <recommendedName>
        <fullName evidence="2">ACB domain-containing protein</fullName>
    </recommendedName>
</protein>
<dbReference type="PROSITE" id="PS51228">
    <property type="entry name" value="ACB_2"/>
    <property type="match status" value="1"/>
</dbReference>
<evidence type="ECO:0000313" key="3">
    <source>
        <dbReference type="EMBL" id="KAJ4427826.1"/>
    </source>
</evidence>
<dbReference type="InterPro" id="IPR000582">
    <property type="entry name" value="Acyl-CoA-binding_protein"/>
</dbReference>
<keyword evidence="1" id="KW-0812">Transmembrane</keyword>
<proteinExistence type="predicted"/>
<evidence type="ECO:0000256" key="1">
    <source>
        <dbReference type="SAM" id="Phobius"/>
    </source>
</evidence>
<organism evidence="3 4">
    <name type="scientific">Periplaneta americana</name>
    <name type="common">American cockroach</name>
    <name type="synonym">Blatta americana</name>
    <dbReference type="NCBI Taxonomy" id="6978"/>
    <lineage>
        <taxon>Eukaryota</taxon>
        <taxon>Metazoa</taxon>
        <taxon>Ecdysozoa</taxon>
        <taxon>Arthropoda</taxon>
        <taxon>Hexapoda</taxon>
        <taxon>Insecta</taxon>
        <taxon>Pterygota</taxon>
        <taxon>Neoptera</taxon>
        <taxon>Polyneoptera</taxon>
        <taxon>Dictyoptera</taxon>
        <taxon>Blattodea</taxon>
        <taxon>Blattoidea</taxon>
        <taxon>Blattidae</taxon>
        <taxon>Blattinae</taxon>
        <taxon>Periplaneta</taxon>
    </lineage>
</organism>
<evidence type="ECO:0000313" key="4">
    <source>
        <dbReference type="Proteomes" id="UP001148838"/>
    </source>
</evidence>
<comment type="caution">
    <text evidence="3">The sequence shown here is derived from an EMBL/GenBank/DDBJ whole genome shotgun (WGS) entry which is preliminary data.</text>
</comment>
<sequence>MEKYIRIMQQLCEDFERRYQEIRELEQQFKIFATSFSVSVLDIPAEPQLEILDLQSDIELKDKYQNRKTVSTASWCDVSANSREKAESHALAGLKVIEISPATSKINLPTELLFRVGLRRLIYTTYVIMMMMMMMMTMMDIYWDASEESEFPEKIVHYPGPRACPHNSSELLIKKIRREGVCAGDEKLESPGKNRRRELLIIVDDMNRCILRRKIQEFYTVQKEVPTLKKLLKVAREAIISKVGEKRYGNSHRCRSWVLAEGQVAEMRPLALFLFAESLRVELLWVGVVLGVVVYGHHGKEDRVPFSTVASVPRSFATR</sequence>
<evidence type="ECO:0000259" key="2">
    <source>
        <dbReference type="PROSITE" id="PS51228"/>
    </source>
</evidence>
<name>A0ABQ8S1E7_PERAM</name>